<dbReference type="InterPro" id="IPR032675">
    <property type="entry name" value="LRR_dom_sf"/>
</dbReference>
<keyword evidence="7" id="KW-1185">Reference proteome</keyword>
<evidence type="ECO:0000313" key="6">
    <source>
        <dbReference type="Ensembl" id="ENSCPIP00010010227.1"/>
    </source>
</evidence>
<proteinExistence type="inferred from homology"/>
<keyword evidence="3" id="KW-0963">Cytoplasm</keyword>
<evidence type="ECO:0000256" key="1">
    <source>
        <dbReference type="ARBA" id="ARBA00004245"/>
    </source>
</evidence>
<evidence type="ECO:0000256" key="2">
    <source>
        <dbReference type="ARBA" id="ARBA00009345"/>
    </source>
</evidence>
<evidence type="ECO:0000256" key="5">
    <source>
        <dbReference type="ARBA" id="ARBA00023212"/>
    </source>
</evidence>
<evidence type="ECO:0000256" key="3">
    <source>
        <dbReference type="ARBA" id="ARBA00022490"/>
    </source>
</evidence>
<dbReference type="Gene3D" id="3.80.10.10">
    <property type="entry name" value="Ribonuclease Inhibitor"/>
    <property type="match status" value="1"/>
</dbReference>
<name>A0A8C3LHB7_CHRPC</name>
<dbReference type="GO" id="GO:0003779">
    <property type="term" value="F:actin binding"/>
    <property type="evidence" value="ECO:0007669"/>
    <property type="project" value="UniProtKB-KW"/>
</dbReference>
<dbReference type="PANTHER" id="PTHR10901">
    <property type="entry name" value="TROPOMODULIN"/>
    <property type="match status" value="1"/>
</dbReference>
<dbReference type="SUPFAM" id="SSF52047">
    <property type="entry name" value="RNI-like"/>
    <property type="match status" value="1"/>
</dbReference>
<comment type="subcellular location">
    <subcellularLocation>
        <location evidence="1">Cytoplasm</location>
        <location evidence="1">Cytoskeleton</location>
    </subcellularLocation>
</comment>
<keyword evidence="5" id="KW-0206">Cytoskeleton</keyword>
<keyword evidence="4" id="KW-0009">Actin-binding</keyword>
<accession>A0A8C3LHB7</accession>
<dbReference type="Pfam" id="PF03250">
    <property type="entry name" value="Tropomodulin"/>
    <property type="match status" value="1"/>
</dbReference>
<reference evidence="6" key="2">
    <citation type="submission" date="2025-09" db="UniProtKB">
        <authorList>
            <consortium name="Ensembl"/>
        </authorList>
    </citation>
    <scope>IDENTIFICATION</scope>
</reference>
<reference evidence="6" key="1">
    <citation type="submission" date="2025-08" db="UniProtKB">
        <authorList>
            <consortium name="Ensembl"/>
        </authorList>
    </citation>
    <scope>IDENTIFICATION</scope>
</reference>
<organism evidence="6 7">
    <name type="scientific">Chrysolophus pictus</name>
    <name type="common">Golden pheasant</name>
    <name type="synonym">Phasianus pictus</name>
    <dbReference type="NCBI Taxonomy" id="9089"/>
    <lineage>
        <taxon>Eukaryota</taxon>
        <taxon>Metazoa</taxon>
        <taxon>Chordata</taxon>
        <taxon>Craniata</taxon>
        <taxon>Vertebrata</taxon>
        <taxon>Euteleostomi</taxon>
        <taxon>Archelosauria</taxon>
        <taxon>Archosauria</taxon>
        <taxon>Dinosauria</taxon>
        <taxon>Saurischia</taxon>
        <taxon>Theropoda</taxon>
        <taxon>Coelurosauria</taxon>
        <taxon>Aves</taxon>
        <taxon>Neognathae</taxon>
        <taxon>Galloanserae</taxon>
        <taxon>Galliformes</taxon>
        <taxon>Phasianidae</taxon>
        <taxon>Phasianinae</taxon>
        <taxon>Chrysolophus</taxon>
    </lineage>
</organism>
<dbReference type="Ensembl" id="ENSCPIT00010012068.1">
    <property type="protein sequence ID" value="ENSCPIP00010010227.1"/>
    <property type="gene ID" value="ENSCPIG00010007896.1"/>
</dbReference>
<dbReference type="InterPro" id="IPR004934">
    <property type="entry name" value="TMOD"/>
</dbReference>
<dbReference type="AlphaFoldDB" id="A0A8C3LHB7"/>
<evidence type="ECO:0000256" key="4">
    <source>
        <dbReference type="ARBA" id="ARBA00023203"/>
    </source>
</evidence>
<dbReference type="GO" id="GO:0051694">
    <property type="term" value="P:pointed-end actin filament capping"/>
    <property type="evidence" value="ECO:0007669"/>
    <property type="project" value="InterPro"/>
</dbReference>
<dbReference type="FunFam" id="3.80.10.10:FF:000006">
    <property type="entry name" value="Tropomodulin 2"/>
    <property type="match status" value="1"/>
</dbReference>
<comment type="similarity">
    <text evidence="2">Belongs to the tropomodulin family.</text>
</comment>
<dbReference type="PANTHER" id="PTHR10901:SF15">
    <property type="entry name" value="TROPOMODULIN-2"/>
    <property type="match status" value="1"/>
</dbReference>
<sequence>MSLPFRKELEKYKNINEDEILSKLSEDELKQLEHVLDDLDPENALLPAGFRQKDQTTKPATGPFDRERLLSYLEKQALEHKDREDFVPFTGEKKGKIFIPKEKPIETRTEEKVTLDPELEEALASASDTELYDLHLMRSSFADVVKGEKVKPIFEEPPNPTNVEASLQRIKANDPTLVEVNLNNIKNIPIPTLKEFAKALESNVHVKTFSLAATRSNDPVAIAFADMLKVNKTLKSLNVESNFITGTGILALIDALKENESLTEIKIDNQRQQLGTAVEMEIAKMLEENSKILKFGYQFTKQGPRTRVAAAITKNNDLGKMLLHPFLICPGEPSPGLYTPPVCT</sequence>
<evidence type="ECO:0000313" key="7">
    <source>
        <dbReference type="Proteomes" id="UP000694543"/>
    </source>
</evidence>
<dbReference type="GO" id="GO:0005865">
    <property type="term" value="C:striated muscle thin filament"/>
    <property type="evidence" value="ECO:0007669"/>
    <property type="project" value="TreeGrafter"/>
</dbReference>
<dbReference type="GO" id="GO:0007015">
    <property type="term" value="P:actin filament organization"/>
    <property type="evidence" value="ECO:0007669"/>
    <property type="project" value="TreeGrafter"/>
</dbReference>
<protein>
    <submittedName>
        <fullName evidence="6">Tropomodulin 2</fullName>
    </submittedName>
</protein>
<dbReference type="Proteomes" id="UP000694543">
    <property type="component" value="Unplaced"/>
</dbReference>
<dbReference type="GO" id="GO:0006936">
    <property type="term" value="P:muscle contraction"/>
    <property type="evidence" value="ECO:0007669"/>
    <property type="project" value="TreeGrafter"/>
</dbReference>
<dbReference type="GO" id="GO:0005523">
    <property type="term" value="F:tropomyosin binding"/>
    <property type="evidence" value="ECO:0007669"/>
    <property type="project" value="InterPro"/>
</dbReference>
<dbReference type="GO" id="GO:0030239">
    <property type="term" value="P:myofibril assembly"/>
    <property type="evidence" value="ECO:0007669"/>
    <property type="project" value="TreeGrafter"/>
</dbReference>